<reference evidence="3" key="2">
    <citation type="submission" date="2020-05" db="UniProtKB">
        <authorList>
            <consortium name="EnsemblMetazoa"/>
        </authorList>
    </citation>
    <scope>IDENTIFICATION</scope>
    <source>
        <strain evidence="3">IAEA</strain>
    </source>
</reference>
<dbReference type="PANTHER" id="PTHR12243">
    <property type="entry name" value="MADF DOMAIN TRANSCRIPTION FACTOR"/>
    <property type="match status" value="1"/>
</dbReference>
<dbReference type="GO" id="GO:0006357">
    <property type="term" value="P:regulation of transcription by RNA polymerase II"/>
    <property type="evidence" value="ECO:0007669"/>
    <property type="project" value="TreeGrafter"/>
</dbReference>
<evidence type="ECO:0000256" key="1">
    <source>
        <dbReference type="SAM" id="MobiDB-lite"/>
    </source>
</evidence>
<feature type="domain" description="MADF" evidence="2">
    <location>
        <begin position="89"/>
        <end position="175"/>
    </location>
</feature>
<dbReference type="AlphaFoldDB" id="A0A1A9ZA46"/>
<dbReference type="GO" id="GO:0005667">
    <property type="term" value="C:transcription regulator complex"/>
    <property type="evidence" value="ECO:0007669"/>
    <property type="project" value="TreeGrafter"/>
</dbReference>
<proteinExistence type="predicted"/>
<evidence type="ECO:0000259" key="2">
    <source>
        <dbReference type="PROSITE" id="PS51029"/>
    </source>
</evidence>
<dbReference type="EnsemblMetazoa" id="GPAI008311-RA">
    <property type="protein sequence ID" value="GPAI008311-PA"/>
    <property type="gene ID" value="GPAI008311"/>
</dbReference>
<dbReference type="InterPro" id="IPR006578">
    <property type="entry name" value="MADF-dom"/>
</dbReference>
<dbReference type="PANTHER" id="PTHR12243:SF69">
    <property type="entry name" value="SI:CH73-59F11.3"/>
    <property type="match status" value="1"/>
</dbReference>
<evidence type="ECO:0000313" key="3">
    <source>
        <dbReference type="EnsemblMetazoa" id="GPAI008311-PA"/>
    </source>
</evidence>
<dbReference type="GO" id="GO:0005634">
    <property type="term" value="C:nucleus"/>
    <property type="evidence" value="ECO:0007669"/>
    <property type="project" value="TreeGrafter"/>
</dbReference>
<evidence type="ECO:0000313" key="4">
    <source>
        <dbReference type="Proteomes" id="UP000092445"/>
    </source>
</evidence>
<name>A0A1A9ZA46_GLOPL</name>
<dbReference type="InterPro" id="IPR039353">
    <property type="entry name" value="TF_Adf1"/>
</dbReference>
<protein>
    <submittedName>
        <fullName evidence="3">MADF domain-containing protein</fullName>
    </submittedName>
</protein>
<dbReference type="PROSITE" id="PS51029">
    <property type="entry name" value="MADF"/>
    <property type="match status" value="1"/>
</dbReference>
<accession>A0A1A9ZA46</accession>
<reference evidence="4" key="1">
    <citation type="submission" date="2014-03" db="EMBL/GenBank/DDBJ databases">
        <authorList>
            <person name="Aksoy S."/>
            <person name="Warren W."/>
            <person name="Wilson R.K."/>
        </authorList>
    </citation>
    <scope>NUCLEOTIDE SEQUENCE [LARGE SCALE GENOMIC DNA]</scope>
    <source>
        <strain evidence="4">IAEA</strain>
    </source>
</reference>
<sequence>MSFQTVPKVLLSPASCLSSSCSSPPNQQQLRGPEFAINELRSRSSSEMNASAAASAAAIALALDLKPKTELQQQQSQTQLQPQQQQPPQKIKKLVRRNASDKLKLIQMGAEEEKNRAWEMIGKKCNAPGKRVARAFKSLRESYRRELAHVKLMGNGFKPKWSLYEAMDFLRDVIRERKLRYDISSSCILLKPSTKVLIESLLVCHWNFLGIRSLMRSRYNNP</sequence>
<dbReference type="Proteomes" id="UP000092445">
    <property type="component" value="Unassembled WGS sequence"/>
</dbReference>
<feature type="compositionally biased region" description="Low complexity" evidence="1">
    <location>
        <begin position="72"/>
        <end position="89"/>
    </location>
</feature>
<dbReference type="Pfam" id="PF10545">
    <property type="entry name" value="MADF_DNA_bdg"/>
    <property type="match status" value="1"/>
</dbReference>
<dbReference type="SMART" id="SM00595">
    <property type="entry name" value="MADF"/>
    <property type="match status" value="1"/>
</dbReference>
<keyword evidence="4" id="KW-1185">Reference proteome</keyword>
<feature type="region of interest" description="Disordered" evidence="1">
    <location>
        <begin position="70"/>
        <end position="91"/>
    </location>
</feature>
<organism evidence="3 4">
    <name type="scientific">Glossina pallidipes</name>
    <name type="common">Tsetse fly</name>
    <dbReference type="NCBI Taxonomy" id="7398"/>
    <lineage>
        <taxon>Eukaryota</taxon>
        <taxon>Metazoa</taxon>
        <taxon>Ecdysozoa</taxon>
        <taxon>Arthropoda</taxon>
        <taxon>Hexapoda</taxon>
        <taxon>Insecta</taxon>
        <taxon>Pterygota</taxon>
        <taxon>Neoptera</taxon>
        <taxon>Endopterygota</taxon>
        <taxon>Diptera</taxon>
        <taxon>Brachycera</taxon>
        <taxon>Muscomorpha</taxon>
        <taxon>Hippoboscoidea</taxon>
        <taxon>Glossinidae</taxon>
        <taxon>Glossina</taxon>
    </lineage>
</organism>
<dbReference type="VEuPathDB" id="VectorBase:GPAI008311"/>